<sequence length="323" mass="36538">MKIPAIDFHCDTLLKAFEENQPDLYQNNYQLDWKSLLVNQAKAQFMAIFLLPLEEMQSYGISDDEYVQSLMAIYQENVSKYASFLKHCNNYEDYLEAQASGKLATFLTLEDGRSIQGDMSKLEDYYEKGVRLITLTWNHENCIGYPNSSQANLMSKGLKKFGFDVIERMQELGMMVDVSHLSDGGFWDVIEHHKSPILASHSNCRSLVNHPRNLTDPMIKAIAEKGGVVGLNFAPTFLDSTMAHPYGSVEKMSAHVRHLIKVGGEDIVALGSDFDGISGKHEIKDASMLNLLSQQLKKDGLTNRQMDKFHFQNAQGFLKHIMN</sequence>
<dbReference type="EMBL" id="JANHNZ010000003">
    <property type="protein sequence ID" value="MCQ9209755.1"/>
    <property type="molecule type" value="Genomic_DNA"/>
</dbReference>
<dbReference type="PROSITE" id="PS51365">
    <property type="entry name" value="RENAL_DIPEPTIDASE_2"/>
    <property type="match status" value="1"/>
</dbReference>
<dbReference type="InterPro" id="IPR032466">
    <property type="entry name" value="Metal_Hydrolase"/>
</dbReference>
<dbReference type="Proteomes" id="UP001059480">
    <property type="component" value="Unassembled WGS sequence"/>
</dbReference>
<reference evidence="1" key="1">
    <citation type="submission" date="2022-07" db="EMBL/GenBank/DDBJ databases">
        <authorList>
            <person name="Jung M.-Y."/>
            <person name="Lee M."/>
        </authorList>
    </citation>
    <scope>NUCLEOTIDE SEQUENCE</scope>
    <source>
        <strain evidence="1">S8</strain>
    </source>
</reference>
<protein>
    <submittedName>
        <fullName evidence="1">Dipeptidase</fullName>
    </submittedName>
</protein>
<accession>A0ABT1WMQ9</accession>
<name>A0ABT1WMQ9_9LACT</name>
<reference evidence="1" key="3">
    <citation type="journal article" date="2023" name="Microbiol. Resour. Announc.">
        <title>Draft Genome Sequence of Granulicatella sp. Strain S8, Isolated from a Marine Fish, Seriola quinqueradiata.</title>
        <authorList>
            <person name="Lee M."/>
            <person name="Farooq A."/>
            <person name="Jeong J.B."/>
            <person name="Jung M.Y."/>
        </authorList>
    </citation>
    <scope>NUCLEOTIDE SEQUENCE</scope>
    <source>
        <strain evidence="1">S8</strain>
    </source>
</reference>
<dbReference type="RefSeq" id="WP_256944865.1">
    <property type="nucleotide sequence ID" value="NZ_JANHNZ010000003.1"/>
</dbReference>
<gene>
    <name evidence="1" type="ORF">NPA36_04245</name>
</gene>
<dbReference type="Gene3D" id="3.20.20.140">
    <property type="entry name" value="Metal-dependent hydrolases"/>
    <property type="match status" value="1"/>
</dbReference>
<keyword evidence="2" id="KW-1185">Reference proteome</keyword>
<dbReference type="Pfam" id="PF01244">
    <property type="entry name" value="Peptidase_M19"/>
    <property type="match status" value="1"/>
</dbReference>
<reference evidence="1" key="2">
    <citation type="journal article" date="2023" name="Curr. Microbiol.">
        <title>Granulicatella seriolae sp. nov., a Novel Facultative Anaerobe Isolated from Yellowtail Marine Fish.</title>
        <authorList>
            <person name="Lee M."/>
            <person name="Choi Y.J."/>
            <person name="Farooq A."/>
            <person name="Jeong J.B."/>
            <person name="Jung M.Y."/>
        </authorList>
    </citation>
    <scope>NUCLEOTIDE SEQUENCE</scope>
    <source>
        <strain evidence="1">S8</strain>
    </source>
</reference>
<evidence type="ECO:0000313" key="1">
    <source>
        <dbReference type="EMBL" id="MCQ9209755.1"/>
    </source>
</evidence>
<proteinExistence type="predicted"/>
<dbReference type="PANTHER" id="PTHR10443:SF12">
    <property type="entry name" value="DIPEPTIDASE"/>
    <property type="match status" value="1"/>
</dbReference>
<comment type="caution">
    <text evidence="1">The sequence shown here is derived from an EMBL/GenBank/DDBJ whole genome shotgun (WGS) entry which is preliminary data.</text>
</comment>
<dbReference type="SUPFAM" id="SSF51556">
    <property type="entry name" value="Metallo-dependent hydrolases"/>
    <property type="match status" value="1"/>
</dbReference>
<dbReference type="InterPro" id="IPR008257">
    <property type="entry name" value="Pept_M19"/>
</dbReference>
<dbReference type="PANTHER" id="PTHR10443">
    <property type="entry name" value="MICROSOMAL DIPEPTIDASE"/>
    <property type="match status" value="1"/>
</dbReference>
<organism evidence="1 2">
    <name type="scientific">Granulicatella seriolae</name>
    <dbReference type="NCBI Taxonomy" id="2967226"/>
    <lineage>
        <taxon>Bacteria</taxon>
        <taxon>Bacillati</taxon>
        <taxon>Bacillota</taxon>
        <taxon>Bacilli</taxon>
        <taxon>Lactobacillales</taxon>
        <taxon>Carnobacteriaceae</taxon>
        <taxon>Granulicatella</taxon>
    </lineage>
</organism>
<evidence type="ECO:0000313" key="2">
    <source>
        <dbReference type="Proteomes" id="UP001059480"/>
    </source>
</evidence>